<evidence type="ECO:0000313" key="3">
    <source>
        <dbReference type="Proteomes" id="UP000838878"/>
    </source>
</evidence>
<dbReference type="OrthoDB" id="8113025at2759"/>
<keyword evidence="3" id="KW-1185">Reference proteome</keyword>
<gene>
    <name evidence="2" type="ORF">BINO364_LOCUS16231</name>
</gene>
<reference evidence="2" key="1">
    <citation type="submission" date="2021-12" db="EMBL/GenBank/DDBJ databases">
        <authorList>
            <person name="Martin H S."/>
        </authorList>
    </citation>
    <scope>NUCLEOTIDE SEQUENCE</scope>
</reference>
<feature type="chain" id="PRO_5035448931" description="Protease inhibitor" evidence="1">
    <location>
        <begin position="19"/>
        <end position="103"/>
    </location>
</feature>
<dbReference type="Proteomes" id="UP000838878">
    <property type="component" value="Chromosome 9"/>
</dbReference>
<dbReference type="Gene3D" id="2.10.25.10">
    <property type="entry name" value="Laminin"/>
    <property type="match status" value="1"/>
</dbReference>
<evidence type="ECO:0000256" key="1">
    <source>
        <dbReference type="SAM" id="SignalP"/>
    </source>
</evidence>
<feature type="signal peptide" evidence="1">
    <location>
        <begin position="1"/>
        <end position="18"/>
    </location>
</feature>
<organism evidence="2 3">
    <name type="scientific">Brenthis ino</name>
    <name type="common">lesser marbled fritillary</name>
    <dbReference type="NCBI Taxonomy" id="405034"/>
    <lineage>
        <taxon>Eukaryota</taxon>
        <taxon>Metazoa</taxon>
        <taxon>Ecdysozoa</taxon>
        <taxon>Arthropoda</taxon>
        <taxon>Hexapoda</taxon>
        <taxon>Insecta</taxon>
        <taxon>Pterygota</taxon>
        <taxon>Neoptera</taxon>
        <taxon>Endopterygota</taxon>
        <taxon>Lepidoptera</taxon>
        <taxon>Glossata</taxon>
        <taxon>Ditrysia</taxon>
        <taxon>Papilionoidea</taxon>
        <taxon>Nymphalidae</taxon>
        <taxon>Heliconiinae</taxon>
        <taxon>Argynnini</taxon>
        <taxon>Brenthis</taxon>
    </lineage>
</organism>
<protein>
    <recommendedName>
        <fullName evidence="4">Protease inhibitor</fullName>
    </recommendedName>
</protein>
<name>A0A8J9VZK5_9NEOP</name>
<evidence type="ECO:0000313" key="2">
    <source>
        <dbReference type="EMBL" id="CAH0731350.1"/>
    </source>
</evidence>
<keyword evidence="1" id="KW-0732">Signal</keyword>
<dbReference type="AlphaFoldDB" id="A0A8J9VZK5"/>
<evidence type="ECO:0008006" key="4">
    <source>
        <dbReference type="Google" id="ProtNLM"/>
    </source>
</evidence>
<dbReference type="EMBL" id="OV170229">
    <property type="protein sequence ID" value="CAH0731350.1"/>
    <property type="molecule type" value="Genomic_DNA"/>
</dbReference>
<sequence length="103" mass="11277">MKSLVILCVLALVGLSIARTNPYPNGCIYVEGRCHKGCEDGTHAYTTGCGYLTPEPTCENPEPQEDTRGKICDYTACYCNAPTVRDTVSKKCVPLEDCPKKQE</sequence>
<feature type="non-terminal residue" evidence="2">
    <location>
        <position position="103"/>
    </location>
</feature>
<proteinExistence type="predicted"/>
<accession>A0A8J9VZK5</accession>